<feature type="compositionally biased region" description="Basic and acidic residues" evidence="1">
    <location>
        <begin position="154"/>
        <end position="172"/>
    </location>
</feature>
<name>A0A3N2CRD4_9ACTN</name>
<feature type="compositionally biased region" description="Low complexity" evidence="1">
    <location>
        <begin position="136"/>
        <end position="145"/>
    </location>
</feature>
<feature type="compositionally biased region" description="Low complexity" evidence="1">
    <location>
        <begin position="80"/>
        <end position="107"/>
    </location>
</feature>
<feature type="compositionally biased region" description="Pro residues" evidence="1">
    <location>
        <begin position="51"/>
        <end position="65"/>
    </location>
</feature>
<dbReference type="AlphaFoldDB" id="A0A3N2CRD4"/>
<feature type="region of interest" description="Disordered" evidence="1">
    <location>
        <begin position="45"/>
        <end position="223"/>
    </location>
</feature>
<dbReference type="RefSeq" id="WP_170169699.1">
    <property type="nucleotide sequence ID" value="NZ_RKHO01000001.1"/>
</dbReference>
<accession>A0A3N2CRD4</accession>
<dbReference type="Proteomes" id="UP000281738">
    <property type="component" value="Unassembled WGS sequence"/>
</dbReference>
<organism evidence="2 3">
    <name type="scientific">Nocardioides aurantiacus</name>
    <dbReference type="NCBI Taxonomy" id="86796"/>
    <lineage>
        <taxon>Bacteria</taxon>
        <taxon>Bacillati</taxon>
        <taxon>Actinomycetota</taxon>
        <taxon>Actinomycetes</taxon>
        <taxon>Propionibacteriales</taxon>
        <taxon>Nocardioidaceae</taxon>
        <taxon>Nocardioides</taxon>
    </lineage>
</organism>
<dbReference type="EMBL" id="RKHO01000001">
    <property type="protein sequence ID" value="ROR90095.1"/>
    <property type="molecule type" value="Genomic_DNA"/>
</dbReference>
<reference evidence="2 3" key="1">
    <citation type="submission" date="2018-11" db="EMBL/GenBank/DDBJ databases">
        <title>Sequencing the genomes of 1000 actinobacteria strains.</title>
        <authorList>
            <person name="Klenk H.-P."/>
        </authorList>
    </citation>
    <scope>NUCLEOTIDE SEQUENCE [LARGE SCALE GENOMIC DNA]</scope>
    <source>
        <strain evidence="2 3">DSM 12652</strain>
    </source>
</reference>
<sequence>MSTLVVSLVRGTVRTAYGAARHPIATASQAVGLATDAVRLGVGVVHGRIPGSPPEQRPSTVPGPGPGTAHDPARAAESRPTTAREAAPAAQAAPAAPSASSAPTGAPLEPVTDAPGEPEGSGPTRIPTPDEIAVRAAGPMPGAPGEAFSTEPKVASREVEHGGSATGDREAVDGFLEDMAAGEPESPVDAIGSTTGTPEPGAEASVLSEAETLQRGAERNPGE</sequence>
<evidence type="ECO:0000313" key="2">
    <source>
        <dbReference type="EMBL" id="ROR90095.1"/>
    </source>
</evidence>
<gene>
    <name evidence="2" type="ORF">EDD33_0930</name>
</gene>
<protein>
    <submittedName>
        <fullName evidence="2">Uncharacterized protein</fullName>
    </submittedName>
</protein>
<comment type="caution">
    <text evidence="2">The sequence shown here is derived from an EMBL/GenBank/DDBJ whole genome shotgun (WGS) entry which is preliminary data.</text>
</comment>
<keyword evidence="3" id="KW-1185">Reference proteome</keyword>
<proteinExistence type="predicted"/>
<evidence type="ECO:0000256" key="1">
    <source>
        <dbReference type="SAM" id="MobiDB-lite"/>
    </source>
</evidence>
<evidence type="ECO:0000313" key="3">
    <source>
        <dbReference type="Proteomes" id="UP000281738"/>
    </source>
</evidence>